<dbReference type="EMBL" id="GL378410">
    <property type="protein sequence ID" value="EFJ40645.1"/>
    <property type="molecule type" value="Genomic_DNA"/>
</dbReference>
<feature type="region of interest" description="Disordered" evidence="1">
    <location>
        <begin position="47"/>
        <end position="99"/>
    </location>
</feature>
<dbReference type="GeneID" id="9623368"/>
<accession>D8UHY9</accession>
<name>D8UHY9_VOLCA</name>
<sequence length="252" mass="26859">MAADRGVPAEMCKAHGCWRTDTMVQHYMWRDIAAKLEVSRRLGLAEPGGQAASSSAGGSATAVPSTRGGSTAGGHTDGGQPDGNSNGKGQPGNGGPRATECSVVELTAAQRLHHQYSHPDYRVLEQLISKQLVQGPQVTPAALCQAVEAVCRACDTVKATATIHPSCRNRPQHTLEVVHSDLCVPMPTTCKRDQLPWHLPTEYSCLVLHWCELLGGGNSPNRIRLGTDRTPGMMQHTLTPKVDARAGEKSTS</sequence>
<dbReference type="InParanoid" id="D8UHY9"/>
<organism evidence="3">
    <name type="scientific">Volvox carteri f. nagariensis</name>
    <dbReference type="NCBI Taxonomy" id="3068"/>
    <lineage>
        <taxon>Eukaryota</taxon>
        <taxon>Viridiplantae</taxon>
        <taxon>Chlorophyta</taxon>
        <taxon>core chlorophytes</taxon>
        <taxon>Chlorophyceae</taxon>
        <taxon>CS clade</taxon>
        <taxon>Chlamydomonadales</taxon>
        <taxon>Volvocaceae</taxon>
        <taxon>Volvox</taxon>
    </lineage>
</organism>
<protein>
    <submittedName>
        <fullName evidence="2">Uncharacterized protein</fullName>
    </submittedName>
</protein>
<gene>
    <name evidence="2" type="ORF">VOLCADRAFT_99514</name>
</gene>
<feature type="compositionally biased region" description="Basic and acidic residues" evidence="1">
    <location>
        <begin position="242"/>
        <end position="252"/>
    </location>
</feature>
<feature type="compositionally biased region" description="Low complexity" evidence="1">
    <location>
        <begin position="48"/>
        <end position="60"/>
    </location>
</feature>
<dbReference type="RefSeq" id="XP_002958271.1">
    <property type="nucleotide sequence ID" value="XM_002958225.1"/>
</dbReference>
<proteinExistence type="predicted"/>
<feature type="region of interest" description="Disordered" evidence="1">
    <location>
        <begin position="227"/>
        <end position="252"/>
    </location>
</feature>
<reference evidence="2 3" key="1">
    <citation type="journal article" date="2010" name="Science">
        <title>Genomic analysis of organismal complexity in the multicellular green alga Volvox carteri.</title>
        <authorList>
            <person name="Prochnik S.E."/>
            <person name="Umen J."/>
            <person name="Nedelcu A.M."/>
            <person name="Hallmann A."/>
            <person name="Miller S.M."/>
            <person name="Nishii I."/>
            <person name="Ferris P."/>
            <person name="Kuo A."/>
            <person name="Mitros T."/>
            <person name="Fritz-Laylin L.K."/>
            <person name="Hellsten U."/>
            <person name="Chapman J."/>
            <person name="Simakov O."/>
            <person name="Rensing S.A."/>
            <person name="Terry A."/>
            <person name="Pangilinan J."/>
            <person name="Kapitonov V."/>
            <person name="Jurka J."/>
            <person name="Salamov A."/>
            <person name="Shapiro H."/>
            <person name="Schmutz J."/>
            <person name="Grimwood J."/>
            <person name="Lindquist E."/>
            <person name="Lucas S."/>
            <person name="Grigoriev I.V."/>
            <person name="Schmitt R."/>
            <person name="Kirk D."/>
            <person name="Rokhsar D.S."/>
        </authorList>
    </citation>
    <scope>NUCLEOTIDE SEQUENCE [LARGE SCALE GENOMIC DNA]</scope>
    <source>
        <strain evidence="3">f. Nagariensis / Eve</strain>
    </source>
</reference>
<dbReference type="KEGG" id="vcn:VOLCADRAFT_99514"/>
<evidence type="ECO:0000313" key="3">
    <source>
        <dbReference type="Proteomes" id="UP000001058"/>
    </source>
</evidence>
<evidence type="ECO:0000256" key="1">
    <source>
        <dbReference type="SAM" id="MobiDB-lite"/>
    </source>
</evidence>
<dbReference type="OrthoDB" id="542329at2759"/>
<dbReference type="Proteomes" id="UP000001058">
    <property type="component" value="Unassembled WGS sequence"/>
</dbReference>
<dbReference type="AlphaFoldDB" id="D8UHY9"/>
<keyword evidence="3" id="KW-1185">Reference proteome</keyword>
<dbReference type="STRING" id="3068.D8UHY9"/>
<feature type="compositionally biased region" description="Gly residues" evidence="1">
    <location>
        <begin position="70"/>
        <end position="81"/>
    </location>
</feature>
<evidence type="ECO:0000313" key="2">
    <source>
        <dbReference type="EMBL" id="EFJ40645.1"/>
    </source>
</evidence>